<dbReference type="Proteomes" id="UP001595386">
    <property type="component" value="Unassembled WGS sequence"/>
</dbReference>
<dbReference type="EMBL" id="JBHRSQ010000017">
    <property type="protein sequence ID" value="MFC2992942.1"/>
    <property type="molecule type" value="Genomic_DNA"/>
</dbReference>
<evidence type="ECO:0000313" key="6">
    <source>
        <dbReference type="EMBL" id="MFC2992942.1"/>
    </source>
</evidence>
<gene>
    <name evidence="6" type="ORF">ACFODV_12940</name>
</gene>
<organism evidence="6 7">
    <name type="scientific">Halomonas tibetensis</name>
    <dbReference type="NCBI Taxonomy" id="2259590"/>
    <lineage>
        <taxon>Bacteria</taxon>
        <taxon>Pseudomonadati</taxon>
        <taxon>Pseudomonadota</taxon>
        <taxon>Gammaproteobacteria</taxon>
        <taxon>Oceanospirillales</taxon>
        <taxon>Halomonadaceae</taxon>
        <taxon>Halomonas</taxon>
    </lineage>
</organism>
<sequence length="201" mass="23251">MKITQVISRVVASLAWREVSRGLSRLIRKARHNRMSLFWLMAMVALFLPWMWTGIGGFGWPGQSASGQRGEVCRVLNIYDGDTVTVNCSGQRERVRLYCIDAPEMDQEPWGRQSRDYLRRITPAQVSIVTHDRDRYGRVIGELFDGHRSLNLALVEAGEAVVYPQYCSERRYSHAERMARQAGQGVWAQPGLQQRPWEWRR</sequence>
<dbReference type="InterPro" id="IPR035437">
    <property type="entry name" value="SNase_OB-fold_sf"/>
</dbReference>
<comment type="caution">
    <text evidence="6">The sequence shown here is derived from an EMBL/GenBank/DDBJ whole genome shotgun (WGS) entry which is preliminary data.</text>
</comment>
<evidence type="ECO:0000313" key="7">
    <source>
        <dbReference type="Proteomes" id="UP001595386"/>
    </source>
</evidence>
<keyword evidence="4" id="KW-1133">Transmembrane helix</keyword>
<reference evidence="7" key="1">
    <citation type="journal article" date="2019" name="Int. J. Syst. Evol. Microbiol.">
        <title>The Global Catalogue of Microorganisms (GCM) 10K type strain sequencing project: providing services to taxonomists for standard genome sequencing and annotation.</title>
        <authorList>
            <consortium name="The Broad Institute Genomics Platform"/>
            <consortium name="The Broad Institute Genome Sequencing Center for Infectious Disease"/>
            <person name="Wu L."/>
            <person name="Ma J."/>
        </authorList>
    </citation>
    <scope>NUCLEOTIDE SEQUENCE [LARGE SCALE GENOMIC DNA]</scope>
    <source>
        <strain evidence="7">KCTC 52660</strain>
    </source>
</reference>
<dbReference type="RefSeq" id="WP_379760102.1">
    <property type="nucleotide sequence ID" value="NZ_JBHRSQ010000017.1"/>
</dbReference>
<keyword evidence="4" id="KW-0472">Membrane</keyword>
<feature type="domain" description="TNase-like" evidence="5">
    <location>
        <begin position="69"/>
        <end position="189"/>
    </location>
</feature>
<dbReference type="InterPro" id="IPR002071">
    <property type="entry name" value="Thermonucl_AS"/>
</dbReference>
<evidence type="ECO:0000256" key="4">
    <source>
        <dbReference type="SAM" id="Phobius"/>
    </source>
</evidence>
<dbReference type="Pfam" id="PF00565">
    <property type="entry name" value="SNase"/>
    <property type="match status" value="1"/>
</dbReference>
<dbReference type="PANTHER" id="PTHR12302:SF3">
    <property type="entry name" value="SERINE_THREONINE-PROTEIN KINASE 31"/>
    <property type="match status" value="1"/>
</dbReference>
<dbReference type="PROSITE" id="PS01123">
    <property type="entry name" value="TNASE_1"/>
    <property type="match status" value="1"/>
</dbReference>
<keyword evidence="1" id="KW-0540">Nuclease</keyword>
<dbReference type="Gene3D" id="2.40.50.90">
    <property type="match status" value="1"/>
</dbReference>
<proteinExistence type="predicted"/>
<evidence type="ECO:0000259" key="5">
    <source>
        <dbReference type="PROSITE" id="PS50830"/>
    </source>
</evidence>
<accession>A0ABV7B644</accession>
<feature type="transmembrane region" description="Helical" evidence="4">
    <location>
        <begin position="37"/>
        <end position="60"/>
    </location>
</feature>
<dbReference type="PROSITE" id="PS50830">
    <property type="entry name" value="TNASE_3"/>
    <property type="match status" value="1"/>
</dbReference>
<name>A0ABV7B644_9GAMM</name>
<dbReference type="SUPFAM" id="SSF50199">
    <property type="entry name" value="Staphylococcal nuclease"/>
    <property type="match status" value="1"/>
</dbReference>
<dbReference type="PANTHER" id="PTHR12302">
    <property type="entry name" value="EBNA2 BINDING PROTEIN P100"/>
    <property type="match status" value="1"/>
</dbReference>
<keyword evidence="7" id="KW-1185">Reference proteome</keyword>
<evidence type="ECO:0000256" key="2">
    <source>
        <dbReference type="ARBA" id="ARBA00022759"/>
    </source>
</evidence>
<protein>
    <submittedName>
        <fullName evidence="6">Thermonuclease family protein</fullName>
    </submittedName>
</protein>
<keyword evidence="2" id="KW-0255">Endonuclease</keyword>
<keyword evidence="4" id="KW-0812">Transmembrane</keyword>
<dbReference type="SMART" id="SM00318">
    <property type="entry name" value="SNc"/>
    <property type="match status" value="1"/>
</dbReference>
<dbReference type="InterPro" id="IPR016071">
    <property type="entry name" value="Staphylococal_nuclease_OB-fold"/>
</dbReference>
<evidence type="ECO:0000256" key="1">
    <source>
        <dbReference type="ARBA" id="ARBA00022722"/>
    </source>
</evidence>
<evidence type="ECO:0000256" key="3">
    <source>
        <dbReference type="ARBA" id="ARBA00022801"/>
    </source>
</evidence>
<keyword evidence="3" id="KW-0378">Hydrolase</keyword>